<feature type="region of interest" description="Disordered" evidence="2">
    <location>
        <begin position="583"/>
        <end position="619"/>
    </location>
</feature>
<feature type="region of interest" description="Disordered" evidence="2">
    <location>
        <begin position="2143"/>
        <end position="2279"/>
    </location>
</feature>
<feature type="compositionally biased region" description="Basic residues" evidence="2">
    <location>
        <begin position="2209"/>
        <end position="2224"/>
    </location>
</feature>
<feature type="compositionally biased region" description="Gly residues" evidence="2">
    <location>
        <begin position="5103"/>
        <end position="5112"/>
    </location>
</feature>
<feature type="compositionally biased region" description="Polar residues" evidence="2">
    <location>
        <begin position="2195"/>
        <end position="2206"/>
    </location>
</feature>
<comment type="caution">
    <text evidence="3">The sequence shown here is derived from an EMBL/GenBank/DDBJ whole genome shotgun (WGS) entry which is preliminary data.</text>
</comment>
<feature type="region of interest" description="Disordered" evidence="2">
    <location>
        <begin position="1324"/>
        <end position="1354"/>
    </location>
</feature>
<feature type="compositionally biased region" description="Low complexity" evidence="2">
    <location>
        <begin position="2379"/>
        <end position="2390"/>
    </location>
</feature>
<feature type="compositionally biased region" description="Basic and acidic residues" evidence="2">
    <location>
        <begin position="3827"/>
        <end position="3844"/>
    </location>
</feature>
<feature type="region of interest" description="Disordered" evidence="2">
    <location>
        <begin position="447"/>
        <end position="467"/>
    </location>
</feature>
<evidence type="ECO:0008006" key="5">
    <source>
        <dbReference type="Google" id="ProtNLM"/>
    </source>
</evidence>
<evidence type="ECO:0000313" key="3">
    <source>
        <dbReference type="EMBL" id="PKW18069.1"/>
    </source>
</evidence>
<feature type="region of interest" description="Disordered" evidence="2">
    <location>
        <begin position="3241"/>
        <end position="3262"/>
    </location>
</feature>
<dbReference type="PANTHER" id="PTHR23159:SF66">
    <property type="entry name" value="OS04G0158400 PROTEIN"/>
    <property type="match status" value="1"/>
</dbReference>
<feature type="compositionally biased region" description="Basic and acidic residues" evidence="2">
    <location>
        <begin position="454"/>
        <end position="464"/>
    </location>
</feature>
<organism evidence="3 4">
    <name type="scientific">Saccharopolyspora spinosa</name>
    <dbReference type="NCBI Taxonomy" id="60894"/>
    <lineage>
        <taxon>Bacteria</taxon>
        <taxon>Bacillati</taxon>
        <taxon>Actinomycetota</taxon>
        <taxon>Actinomycetes</taxon>
        <taxon>Pseudonocardiales</taxon>
        <taxon>Pseudonocardiaceae</taxon>
        <taxon>Saccharopolyspora</taxon>
    </lineage>
</organism>
<feature type="compositionally biased region" description="Basic residues" evidence="2">
    <location>
        <begin position="3715"/>
        <end position="3730"/>
    </location>
</feature>
<feature type="region of interest" description="Disordered" evidence="2">
    <location>
        <begin position="1382"/>
        <end position="1401"/>
    </location>
</feature>
<reference evidence="3" key="1">
    <citation type="submission" date="2017-12" db="EMBL/GenBank/DDBJ databases">
        <title>Sequencing the genomes of 1000 Actinobacteria strains.</title>
        <authorList>
            <person name="Klenk H.-P."/>
        </authorList>
    </citation>
    <scope>NUCLEOTIDE SEQUENCE [LARGE SCALE GENOMIC DNA]</scope>
    <source>
        <strain evidence="3">DSM 44228</strain>
    </source>
</reference>
<feature type="compositionally biased region" description="Gly residues" evidence="2">
    <location>
        <begin position="2966"/>
        <end position="2976"/>
    </location>
</feature>
<feature type="region of interest" description="Disordered" evidence="2">
    <location>
        <begin position="633"/>
        <end position="672"/>
    </location>
</feature>
<feature type="region of interest" description="Disordered" evidence="2">
    <location>
        <begin position="890"/>
        <end position="947"/>
    </location>
</feature>
<feature type="coiled-coil region" evidence="1">
    <location>
        <begin position="4011"/>
        <end position="4043"/>
    </location>
</feature>
<evidence type="ECO:0000256" key="1">
    <source>
        <dbReference type="SAM" id="Coils"/>
    </source>
</evidence>
<dbReference type="PANTHER" id="PTHR23159">
    <property type="entry name" value="CENTROSOMAL PROTEIN 2"/>
    <property type="match status" value="1"/>
</dbReference>
<feature type="compositionally biased region" description="Basic and acidic residues" evidence="2">
    <location>
        <begin position="3152"/>
        <end position="3164"/>
    </location>
</feature>
<feature type="compositionally biased region" description="Gly residues" evidence="2">
    <location>
        <begin position="1204"/>
        <end position="1214"/>
    </location>
</feature>
<feature type="compositionally biased region" description="Basic and acidic residues" evidence="2">
    <location>
        <begin position="1338"/>
        <end position="1349"/>
    </location>
</feature>
<feature type="compositionally biased region" description="Low complexity" evidence="2">
    <location>
        <begin position="2349"/>
        <end position="2364"/>
    </location>
</feature>
<feature type="region of interest" description="Disordered" evidence="2">
    <location>
        <begin position="3183"/>
        <end position="3210"/>
    </location>
</feature>
<feature type="region of interest" description="Disordered" evidence="2">
    <location>
        <begin position="1202"/>
        <end position="1267"/>
    </location>
</feature>
<feature type="compositionally biased region" description="Basic and acidic residues" evidence="2">
    <location>
        <begin position="2225"/>
        <end position="2234"/>
    </location>
</feature>
<protein>
    <recommendedName>
        <fullName evidence="5">Papain fold toxin 1 (Glutamine deamidase) of polymorphic toxin system</fullName>
    </recommendedName>
</protein>
<feature type="compositionally biased region" description="Basic and acidic residues" evidence="2">
    <location>
        <begin position="342"/>
        <end position="357"/>
    </location>
</feature>
<feature type="region of interest" description="Disordered" evidence="2">
    <location>
        <begin position="3648"/>
        <end position="3856"/>
    </location>
</feature>
<feature type="compositionally biased region" description="Basic and acidic residues" evidence="2">
    <location>
        <begin position="546"/>
        <end position="565"/>
    </location>
</feature>
<feature type="compositionally biased region" description="Basic and acidic residues" evidence="2">
    <location>
        <begin position="3183"/>
        <end position="3193"/>
    </location>
</feature>
<feature type="region of interest" description="Disordered" evidence="2">
    <location>
        <begin position="4075"/>
        <end position="4099"/>
    </location>
</feature>
<feature type="compositionally biased region" description="Basic and acidic residues" evidence="2">
    <location>
        <begin position="3731"/>
        <end position="3740"/>
    </location>
</feature>
<feature type="region of interest" description="Disordered" evidence="2">
    <location>
        <begin position="3073"/>
        <end position="3164"/>
    </location>
</feature>
<feature type="compositionally biased region" description="Basic and acidic residues" evidence="2">
    <location>
        <begin position="4169"/>
        <end position="4178"/>
    </location>
</feature>
<feature type="compositionally biased region" description="Basic and acidic residues" evidence="2">
    <location>
        <begin position="3241"/>
        <end position="3261"/>
    </location>
</feature>
<keyword evidence="1" id="KW-0175">Coiled coil</keyword>
<evidence type="ECO:0000256" key="2">
    <source>
        <dbReference type="SAM" id="MobiDB-lite"/>
    </source>
</evidence>
<evidence type="ECO:0000313" key="4">
    <source>
        <dbReference type="Proteomes" id="UP000233786"/>
    </source>
</evidence>
<accession>A0A2N3Y567</accession>
<feature type="region of interest" description="Disordered" evidence="2">
    <location>
        <begin position="2341"/>
        <end position="2480"/>
    </location>
</feature>
<feature type="compositionally biased region" description="Polar residues" evidence="2">
    <location>
        <begin position="3701"/>
        <end position="3712"/>
    </location>
</feature>
<proteinExistence type="predicted"/>
<feature type="compositionally biased region" description="Basic and acidic residues" evidence="2">
    <location>
        <begin position="524"/>
        <end position="537"/>
    </location>
</feature>
<feature type="compositionally biased region" description="Basic residues" evidence="2">
    <location>
        <begin position="3817"/>
        <end position="3826"/>
    </location>
</feature>
<feature type="compositionally biased region" description="Basic and acidic residues" evidence="2">
    <location>
        <begin position="3764"/>
        <end position="3797"/>
    </location>
</feature>
<feature type="region of interest" description="Disordered" evidence="2">
    <location>
        <begin position="256"/>
        <end position="357"/>
    </location>
</feature>
<feature type="compositionally biased region" description="Low complexity" evidence="2">
    <location>
        <begin position="314"/>
        <end position="324"/>
    </location>
</feature>
<sequence length="5131" mass="547714">MLGEGAYEEFVATELTAFLGQDAGDDAAGAGGAGAVAGGDDFAGFLPDYTDWEGSVGLFGGEGPDGPSFGESFPEDAVWPDAGDAVESGVWGVSDREAGGESVGSWDRFLPGVNQANYHSGDERYQVNFLETVVALFNSLKFGRQFVAGPAAGDRDPARLEAAFGATARRVDGVAGAEQYVRSMPVGVAVPVIYQRADGSAHVIAAAHAEDGDGVDLLDAQKGEVAEKADVLAATGMWVIPVLGAESDGEVVLPPSGSWRGQGGGSGLPTEVTGPKHRGGVSGPVAGKAGASAKRTRKEAGKSSRGAKRRKVDAAAVAGAVSGSPGDGGSEVLTLTDQAAEQDERAQRKLKKKEDDARRYQAMKAAAARVAELEALKEQGRLAEEQVAELAELQPKAQRWRKWQKNEKGDAARSRAGKAADDRVAVLEESARPLAEVQAVELAALRPKARQRQKKNERAAERSRVGKAAVARVAELEALAERGPLSEEQEAELAGLRPKAQQQRQKKKEGDAKRYQATMAAADRVAELEALKERGPLTEEQETELAELRPEQQQKQKKKESDAKYRRAGKAAVARVAELEALAERGPLSEEQEAELAGLRPKAQQQQKKKERDAKRYQARMAAAVARVAELEALKERGPLTEEQETELAELRPKAQQKQKQKESGAKYRRAGKAAVARVAELEALAERGPLSEEQETELAEIRPKAQQKQKKKERDAKRYQARMAAVARVAELEALAERGPLTEEQETELAELRPKAQQKQKQKESVAKYRKAGIAAVARVAELEALAEQGPLTEEQEAELAELRPKAQQRQKAMEQLADWRWTREAAADRVAVLEALAEQGPLTEEQEAELAEIRPKAQQWREQKERDAERHRAVNAAANRVAELEALKERGPLSEEQEAELAELRPKAQQWRKQKERDANRSRAGKAAADRVAGPDEVSGQAGADQDDLDVGAAAVWPGAGDAVGFGVWGVAGPVVGGELVGAWYRFLRGVNQANFGSGDERYQVNCQEAVVALHNSVGFGRQFVAGPAGVDRDPAGLEAAFGVKARWVGGVAGVEQYVRSGPVGVGVPVIYQRADGSAHEIIAVHAGERDGREVVDLLDPQRGEVAEKADVLAATGVWVIPVREVASDRGVVLPAGGSGLRRLGWGVGLPAEVTGPKRQAHVGLEVGGVGAGAGSLWGEVGEGSGAVKRRKVEVSAAAGFVSGGPGDGGSGVLTPTAQAAQQDPRAERKRKKKEGAVGRSRAGKAAADRVAELEASAERGPLTEAQEAELAELRPKVQQWQKKKDGDAKYHRAMRAAADRVAVLEALAERGPLTEEQTAELAALRPKAQQRQKKKEREAGRSREGKAAAPRIAELEELAQRWPLTGGQEAELAELRSKVQQWQKKNDGVAKRRKARKAEADRVAELEELAGRGPLTEGQAADLAALRPKVAERRQQAKEGDAKYRQAVKAAADRVAELEELAGRGPLTEEQAAELAALGPKAQQKQKQKESVAKYRKAGRDAADRVVELEELAEQGPLTEEQAAELATLRPKVARRKQQTKEISGKYHRAVRAAADRVAVLEELVERGPLTEEQEAELAALGPKAQKQKQKESVAKYRKAGRDAADRVAVLEALAERGPLREEQAAELAALRPKAQQWQKTKEREAERYRVGNAAADRVAELEALAERGPLREEQTAELAALRPKAQQWQKTKEREAERYWAGRDAADRVAELEALAERGPLREEQAAELAELRPKAQQWREQKERDAERFRARKAAADRVVVLEELEGEGPLSEVQAAELAELRLKVVGRRRKKKDRDVTETGVGGAPLVGRGAGPEGVLGWTGADQDDLDAGSADVDLGAWLDQAMADLGGVRVPQGAADAGVLGEGAYGGFVATELPAFLGQDPGDDAAGPGGAGSVAGGFDFAGFLSDYIEGEGSVGLFGVEGADGLFFGEPFAEDAVWPGAGGAVGSGVWGVAGPVVGGELVGDWYRFLRGVNQANFGSGDERYQVNCQEAVVALHNSVGFGRQFVAGPAGVDRDPAGLEAAFGVKARWVGGVAGVEQYVRSGPVGVGVPVIYQRADGSAHEIIAVHAGERDGREVVDLLDPQRGEVAEKADVLAATGVWVIPVREVASDRGVVLPAGGSGLRRLGWGVGLPAEVTGPKRQPHVGPVAGTKRTWEEAGESGASKRRMVEDPAAGSDSGNQRDESEVLTPTEQATTQDPRSAKQKRSRERSAKRRKERKAEADRVAELEGLAEQGPLTEGQAAELAALKPEVAERKQQAREAKAKYRQPGKAAADRVAELEALAGRGPLTEEQAAELAELRRKVQQWQKKKDGDAKYHRAGKAAADRVAELEALAEREPLTEEQAAELAELQPKAQQWQKKKEGDAKRNQARKAAAARVAELEALAEREPLTEEQAAELAELRPKAQQWRKKKERDAERSRVGNAAADRVAVLEALAERGPLAEEQETELGELRPKAQQWRKRRDREAERSRVGNAAANRVAVLEALAERGPLREEQAAELAALRPKAQQRREQKEGAAERSRARKAAATRVAVLEELEGEGPLSEVQAAELAELRLKVAGRRRKKKDRDVTETGVGGAPLVGRGAGPEGVLGWTGADQDDLDAGSADVDLGAWLDQAMADLGGVRVPQGAADAGVLGEGANEGFVATELPAFLGQDPGDDAAGPGGAGSVAGGFDFAGFLPDYIEGEGSVGLFGGEVADGLSFGEPFPASAVWPGAGGAAEFGVWGVAGPVVGGELVGDWYRFLRGVNQANFGSGDERYQVNCQEAVVALHNSVGFGRQFVAGPAGVDRDPAGLEAAFGVKARWVGGVAGVEQYVRSGPVGVGVPVIYQRADGSAHEIIAVHAGERDGREVVDLLDPQRGEVAEKADVLAATGVWVIPVREVASDRGVVLPAGGSGLRRLGWGVGLPAEVTGPKRQAHVGLEVGGVGAGAGSLWGEVGEGSGAVKRRKVEVSAAAGFVSGGPGDGGSGVLTPTAQAAQQDPRAERKRKKKEGAVGRSRAGKAAADRVAELEALAERGPLTEAQEAELAELRPKVQQWQKKKDGDAEYSRAGKVAAARVAELEALKGQGQLTNEQEAELAALRPKAQQWKKKKEEDAERSRARKGAAARVAELEAMEGQGPLTEEQTAELAELRPKAQQWRKKKERDADRSRTEKAAADRVVVLEELAGRVQLREEQEAELAELRPKAQQWRKRKKRNADRYRVGNAAADRVAVLEALAGRGPLTEEQTAELAELRPKAQQRQKEKEGAAERSRVGNAAADRVVVLEELEGEGPLSEVQAAELAELRLKVVGRRRKKKDRDVTETGVGGAPLVGRGAGPEGVLGWTGADQDDLDAGSADVDLGAWLDQAMADLGGVRVPQGAADAGVLGEGAYGGFVATELPAFLGQDPGDDAAGPGGAGSVAGGFDFAGFLSDYIEGEGSVGLFGVEGADGLFFGEPFAEDAVWPGAGGAVGSGVWGVAGPVVGGELVGDWYRFLRGVNQANFGSGDERYQVNCQEAVVALHNSVGFGRQFVAGPAGVDRDPAGLEAAFGVKARWVGGVAGVEQYVRSGPVGVGVPVIYQRADGSAHEIIAVHAGERDGREVVDLLDPQRGEVAEKADVLAATGVWVIPVREVASDRGVVLPAGGSGLRRLGWGVGLPAEVTGPKRQPHVGPVAGTKRTWEEAGESGASKRRMVEDPAAGSDSGNQRDESEVLTPTEQATTQDPRSAKQKRSRERSAKRRKERKAEADRVAELEGLAEQGPLTEGQAAELAALKPEVARRERQNTAKDAKQYQARRAEADRVAELERLAEQGPLTEGQAAELAELQPKVARRKQQKKASRAEHRQARRAGADRVAELEELAEQGPLTEEQAAELAELQPKVARQKQQRKESDAKYRQARKAAADRIVVLEALAERGPLTEEQVAELAALRPKVAEWKQQKNAFSAKYRQARKAAADRIVVLEALAERGPLTEEQVAELAALRPKVAEWKQQKNAFSAKYRQTGKAAADRVAVLEELAGRGPLTEEQVAELAALRLKVAEWKQQKKEDNAKQYQARKAAADRVAELEELAGRGPLTEEQAAELAELQPKVARRKQQKKANRAEYRQARRADADRVAELEELAGRGPLTEEQAAELRALRQKVAGRGPQKKGRDVMDTGMSGAPVAGRDVPISGPEGASEWTGADRDDRGARSDGGVDLGASVDEVMGDSAGEGRAAASLSDLDEDRQTGLEESGELDAVVQAEWEESGVPDAVVQAEWEESGDGLDDAEKEQVEGVAGDVGPDVRVAQLRESLEQAESYLATFDALPGWDEMLRADFATLPMFDQGLRRAWEEERGRVEALWAELTGMVDDEGEPAGEQMGESGVGRAAALVPAEIATLAELAGRMDRHLRAMPPEFNPNRVRENVETAKQWVRQGQWTPAELQAVESRLGAMEAAERRLRNARRMKVREVFVQARQTIAQGRVPVTYFEGGVPGGVSSRSDVRLGFEVEFKLPGENFDARVNSLGAELEREELVDWRTGHGSKLVSKNEAEAIAADGRWALIEEAERFEVEATSPILRSDTVWPSMEKLLTAVRGHGGYGSESGGHINVSFEWQLTPVQYVRVAQIAKVSEAVLYRLGNVAGGDESKQRDVTVAGTISLPSDPYAVDDDTGADGYRSLPNPKDRNRAVRFDVVGVVDDRLEFRVWAGDAGELTGNPALWQVRSELSAAMMLAGTDSAIYRELDRLMGDPDLLGYDDQVRDEGVWLEKLAEFLELLPLSEAGQAQVVQLFAWTRPWRLSGPVEGYPALVVSLPQYSVLFPAPGASKAQVVAQAYSYQLYKDTSLVVARVTSDGSGIRLRNGQAINFGLFARLLAAHKVGRGWHNEKMWTLLAIPGAPYALLSAVLQVVKGPVLATTSDVYRTTDGRLIAGDYERQSDGRVRFRPTRDGWIEFTKNKDEPSRFTGKFDLGEALMDSRTRLFLDDPVEVYRYWPARAVPVPVGLPVDAVRVPVPVDVIVGGGLAEFVRGGVAGSTGGPVVLVSQGDPGVGVVVLPGQGSDLARDLGCVVVVLTPGPVGGTPQWTVFAADGSAGPVDGSVAGVLTGGRGGLAGLAEASAGVPGSEAEKSSADTEQMGCGNRGVGGVGGAHPHRGRPGQAAGVAGEGR</sequence>
<dbReference type="STRING" id="994479.GCA_000194155_05491"/>
<feature type="region of interest" description="Disordered" evidence="2">
    <location>
        <begin position="2571"/>
        <end position="2591"/>
    </location>
</feature>
<feature type="region of interest" description="Disordered" evidence="2">
    <location>
        <begin position="5082"/>
        <end position="5131"/>
    </location>
</feature>
<feature type="region of interest" description="Disordered" evidence="2">
    <location>
        <begin position="2964"/>
        <end position="3010"/>
    </location>
</feature>
<feature type="compositionally biased region" description="Gly residues" evidence="2">
    <location>
        <begin position="2582"/>
        <end position="2591"/>
    </location>
</feature>
<keyword evidence="4" id="KW-1185">Reference proteome</keyword>
<feature type="compositionally biased region" description="Basic and acidic residues" evidence="2">
    <location>
        <begin position="2258"/>
        <end position="2271"/>
    </location>
</feature>
<feature type="region of interest" description="Disordered" evidence="2">
    <location>
        <begin position="2314"/>
        <end position="2333"/>
    </location>
</feature>
<feature type="region of interest" description="Disordered" evidence="2">
    <location>
        <begin position="2510"/>
        <end position="2533"/>
    </location>
</feature>
<dbReference type="EMBL" id="PJNB01000001">
    <property type="protein sequence ID" value="PKW18069.1"/>
    <property type="molecule type" value="Genomic_DNA"/>
</dbReference>
<dbReference type="Proteomes" id="UP000233786">
    <property type="component" value="Unassembled WGS sequence"/>
</dbReference>
<feature type="region of interest" description="Disordered" evidence="2">
    <location>
        <begin position="4127"/>
        <end position="4219"/>
    </location>
</feature>
<name>A0A2N3Y567_SACSN</name>
<feature type="compositionally biased region" description="Basic residues" evidence="2">
    <location>
        <begin position="4077"/>
        <end position="4086"/>
    </location>
</feature>
<feature type="region of interest" description="Disordered" evidence="2">
    <location>
        <begin position="685"/>
        <end position="720"/>
    </location>
</feature>
<feature type="compositionally biased region" description="Basic and acidic residues" evidence="2">
    <location>
        <begin position="4087"/>
        <end position="4099"/>
    </location>
</feature>
<feature type="region of interest" description="Disordered" evidence="2">
    <location>
        <begin position="483"/>
        <end position="570"/>
    </location>
</feature>
<feature type="region of interest" description="Disordered" evidence="2">
    <location>
        <begin position="855"/>
        <end position="874"/>
    </location>
</feature>
<feature type="region of interest" description="Disordered" evidence="2">
    <location>
        <begin position="738"/>
        <end position="765"/>
    </location>
</feature>
<gene>
    <name evidence="3" type="ORF">A8926_6124</name>
</gene>
<feature type="compositionally biased region" description="Basic and acidic residues" evidence="2">
    <location>
        <begin position="2517"/>
        <end position="2529"/>
    </location>
</feature>